<evidence type="ECO:0000256" key="4">
    <source>
        <dbReference type="ARBA" id="ARBA00023224"/>
    </source>
</evidence>
<feature type="domain" description="Methyl-accepting transducer" evidence="8">
    <location>
        <begin position="398"/>
        <end position="627"/>
    </location>
</feature>
<evidence type="ECO:0000256" key="2">
    <source>
        <dbReference type="ARBA" id="ARBA00022481"/>
    </source>
</evidence>
<reference evidence="10 11" key="1">
    <citation type="submission" date="2012-11" db="EMBL/GenBank/DDBJ databases">
        <authorList>
            <person name="Linke B."/>
        </authorList>
    </citation>
    <scope>NUCLEOTIDE SEQUENCE [LARGE SCALE GENOMIC DNA]</scope>
    <source>
        <strain evidence="11">CFBP 1232</strain>
    </source>
</reference>
<evidence type="ECO:0000259" key="8">
    <source>
        <dbReference type="PROSITE" id="PS50111"/>
    </source>
</evidence>
<dbReference type="FunFam" id="1.10.287.950:FF:000001">
    <property type="entry name" value="Methyl-accepting chemotaxis sensory transducer"/>
    <property type="match status" value="1"/>
</dbReference>
<dbReference type="RefSeq" id="WP_004164814.1">
    <property type="nucleotide sequence ID" value="NZ_BAYW01000020.1"/>
</dbReference>
<dbReference type="InterPro" id="IPR003660">
    <property type="entry name" value="HAMP_dom"/>
</dbReference>
<dbReference type="Pfam" id="PF00672">
    <property type="entry name" value="HAMP"/>
    <property type="match status" value="1"/>
</dbReference>
<dbReference type="GO" id="GO:0006935">
    <property type="term" value="P:chemotaxis"/>
    <property type="evidence" value="ECO:0007669"/>
    <property type="project" value="UniProtKB-KW"/>
</dbReference>
<dbReference type="Gene3D" id="3.30.450.20">
    <property type="entry name" value="PAS domain"/>
    <property type="match status" value="1"/>
</dbReference>
<gene>
    <name evidence="10" type="ORF">BN437_3263</name>
</gene>
<proteinExistence type="inferred from homology"/>
<evidence type="ECO:0000259" key="9">
    <source>
        <dbReference type="PROSITE" id="PS50885"/>
    </source>
</evidence>
<dbReference type="Gene3D" id="1.10.287.950">
    <property type="entry name" value="Methyl-accepting chemotaxis protein"/>
    <property type="match status" value="1"/>
</dbReference>
<dbReference type="SUPFAM" id="SSF103190">
    <property type="entry name" value="Sensory domain-like"/>
    <property type="match status" value="1"/>
</dbReference>
<comment type="caution">
    <text evidence="10">The sequence shown here is derived from an EMBL/GenBank/DDBJ whole genome shotgun (WGS) entry which is preliminary data.</text>
</comment>
<dbReference type="Proteomes" id="UP000013111">
    <property type="component" value="Unassembled WGS sequence"/>
</dbReference>
<evidence type="ECO:0000256" key="1">
    <source>
        <dbReference type="ARBA" id="ARBA00004370"/>
    </source>
</evidence>
<evidence type="ECO:0000256" key="5">
    <source>
        <dbReference type="ARBA" id="ARBA00029447"/>
    </source>
</evidence>
<organism evidence="10 11">
    <name type="scientific">Erwinia amylovora NBRC 12687 = CFBP 1232</name>
    <dbReference type="NCBI Taxonomy" id="1219359"/>
    <lineage>
        <taxon>Bacteria</taxon>
        <taxon>Pseudomonadati</taxon>
        <taxon>Pseudomonadota</taxon>
        <taxon>Gammaproteobacteria</taxon>
        <taxon>Enterobacterales</taxon>
        <taxon>Erwiniaceae</taxon>
        <taxon>Erwinia</taxon>
    </lineage>
</organism>
<feature type="transmembrane region" description="Helical" evidence="7">
    <location>
        <begin position="319"/>
        <end position="339"/>
    </location>
</feature>
<evidence type="ECO:0000256" key="3">
    <source>
        <dbReference type="ARBA" id="ARBA00022500"/>
    </source>
</evidence>
<feature type="domain" description="HAMP" evidence="9">
    <location>
        <begin position="341"/>
        <end position="393"/>
    </location>
</feature>
<dbReference type="PANTHER" id="PTHR43531">
    <property type="entry name" value="PROTEIN ICFG"/>
    <property type="match status" value="1"/>
</dbReference>
<comment type="similarity">
    <text evidence="5">Belongs to the methyl-accepting chemotaxis (MCP) protein family.</text>
</comment>
<keyword evidence="2" id="KW-0488">Methylation</keyword>
<keyword evidence="7" id="KW-0812">Transmembrane</keyword>
<comment type="subcellular location">
    <subcellularLocation>
        <location evidence="1">Membrane</location>
    </subcellularLocation>
</comment>
<dbReference type="CDD" id="cd11386">
    <property type="entry name" value="MCP_signal"/>
    <property type="match status" value="1"/>
</dbReference>
<evidence type="ECO:0000313" key="11">
    <source>
        <dbReference type="Proteomes" id="UP000013111"/>
    </source>
</evidence>
<sequence length="644" mass="70256">MKRFFLKTRSLGVQLSVLTSFSVAVLLLILTLTLSYNAAQQVRALAMADMQNQVDGIGDMASMLNTSLREEVSNYSQLFRSYLPGPFSLDESRNIQVGSLSTPMLRAGVRQLNLDQALVDDFQQRTGAIATIFVRSGDEFVRISTSLRKENGERALATRLDHNSPAWQPLHKGEVFQGVALLFGKRYITQYQPLRDKSGRIIAIQFIGMDISKQYHAIREKVLAKHLGDSGSFYVLNSTAGPHRGQYLLHPGQEGQLPDLPLAAQQQILSQPQGTLECVDDTSEAKMLTWRYLPEWNWVVVGEVHKNNLLAPVKHTRNLFLLIGAALVVVFAGLFIWAIQRWLSHPLHRVINLAQQYAAGNLLATLKTRRQDEVGQLIVAINGIGDGLQQVVAQVRSAADEISSGTDAIVSSSSEISKQISRQASSVEETCASMEQLGATVEQNAHNVMQALKLVGEAAEAVSQGGETVGRSAATMSEINSAAQSIADITQVIESIAFQTNILALNAAVEAARAGEQGRGFAVVAAEVRALSQRSAQAAKEIDRLIADSLDKVVQGQQLSGQTRQAMDNITARIEQVKTLMGDINIASQEQSSGIGQVNQAMAQIGQASQQNSQRVADSEMTAQELNSKGRYLNERVKVFRVRS</sequence>
<keyword evidence="3" id="KW-0145">Chemotaxis</keyword>
<dbReference type="InterPro" id="IPR004089">
    <property type="entry name" value="MCPsignal_dom"/>
</dbReference>
<dbReference type="InterPro" id="IPR029151">
    <property type="entry name" value="Sensor-like_sf"/>
</dbReference>
<dbReference type="EMBL" id="CAPB01000039">
    <property type="protein sequence ID" value="CCO95168.1"/>
    <property type="molecule type" value="Genomic_DNA"/>
</dbReference>
<dbReference type="GO" id="GO:0004888">
    <property type="term" value="F:transmembrane signaling receptor activity"/>
    <property type="evidence" value="ECO:0007669"/>
    <property type="project" value="TreeGrafter"/>
</dbReference>
<dbReference type="SMART" id="SM00304">
    <property type="entry name" value="HAMP"/>
    <property type="match status" value="1"/>
</dbReference>
<dbReference type="Pfam" id="PF17201">
    <property type="entry name" value="Cache_3-Cache_2"/>
    <property type="match status" value="1"/>
</dbReference>
<evidence type="ECO:0000256" key="7">
    <source>
        <dbReference type="SAM" id="Phobius"/>
    </source>
</evidence>
<dbReference type="PROSITE" id="PS50111">
    <property type="entry name" value="CHEMOTAXIS_TRANSDUC_2"/>
    <property type="match status" value="1"/>
</dbReference>
<dbReference type="Pfam" id="PF00015">
    <property type="entry name" value="MCPsignal"/>
    <property type="match status" value="1"/>
</dbReference>
<dbReference type="AlphaFoldDB" id="A0A831A171"/>
<dbReference type="CDD" id="cd06225">
    <property type="entry name" value="HAMP"/>
    <property type="match status" value="1"/>
</dbReference>
<evidence type="ECO:0000256" key="6">
    <source>
        <dbReference type="PROSITE-ProRule" id="PRU00284"/>
    </source>
</evidence>
<accession>A0A831A171</accession>
<keyword evidence="4 6" id="KW-0807">Transducer</keyword>
<dbReference type="InterPro" id="IPR051310">
    <property type="entry name" value="MCP_chemotaxis"/>
</dbReference>
<protein>
    <submittedName>
        <fullName evidence="10">Methyl-accepting chemotaxis serine transducer</fullName>
    </submittedName>
</protein>
<keyword evidence="7" id="KW-0472">Membrane</keyword>
<dbReference type="GO" id="GO:0005886">
    <property type="term" value="C:plasma membrane"/>
    <property type="evidence" value="ECO:0007669"/>
    <property type="project" value="TreeGrafter"/>
</dbReference>
<keyword evidence="7" id="KW-1133">Transmembrane helix</keyword>
<dbReference type="PANTHER" id="PTHR43531:SF14">
    <property type="entry name" value="METHYL-ACCEPTING CHEMOTAXIS PROTEIN I-RELATED"/>
    <property type="match status" value="1"/>
</dbReference>
<name>A0A831A171_ERWAM</name>
<evidence type="ECO:0000313" key="10">
    <source>
        <dbReference type="EMBL" id="CCO95168.1"/>
    </source>
</evidence>
<dbReference type="GO" id="GO:0007165">
    <property type="term" value="P:signal transduction"/>
    <property type="evidence" value="ECO:0007669"/>
    <property type="project" value="UniProtKB-KW"/>
</dbReference>
<dbReference type="CDD" id="cd18774">
    <property type="entry name" value="PDC2_HK_sensor"/>
    <property type="match status" value="1"/>
</dbReference>
<dbReference type="PROSITE" id="PS50885">
    <property type="entry name" value="HAMP"/>
    <property type="match status" value="1"/>
</dbReference>
<dbReference type="SUPFAM" id="SSF58104">
    <property type="entry name" value="Methyl-accepting chemotaxis protein (MCP) signaling domain"/>
    <property type="match status" value="1"/>
</dbReference>
<dbReference type="InterPro" id="IPR033462">
    <property type="entry name" value="Cache_3-Cache_2"/>
</dbReference>
<dbReference type="SMART" id="SM00283">
    <property type="entry name" value="MA"/>
    <property type="match status" value="1"/>
</dbReference>
<reference evidence="10 11" key="2">
    <citation type="submission" date="2013-04" db="EMBL/GenBank/DDBJ databases">
        <title>Comparative genomics of 12 strains of Erwinia amylovora identifies a pan-genome with a large conserved core and provides insights into host specificity.</title>
        <authorList>
            <person name="Mann R.A."/>
            <person name="Smits T.H.M."/>
            <person name="Buehlmann A."/>
            <person name="Blom J."/>
            <person name="Goesmann A."/>
            <person name="Frey J.E."/>
            <person name="Plummer K.M."/>
            <person name="Beer S.V."/>
            <person name="Luck J."/>
            <person name="Duffy B."/>
            <person name="Rodoni B."/>
        </authorList>
    </citation>
    <scope>NUCLEOTIDE SEQUENCE [LARGE SCALE GENOMIC DNA]</scope>
    <source>
        <strain evidence="11">CFBP 1232</strain>
    </source>
</reference>